<dbReference type="SUPFAM" id="SSF53448">
    <property type="entry name" value="Nucleotide-diphospho-sugar transferases"/>
    <property type="match status" value="1"/>
</dbReference>
<dbReference type="GO" id="GO:0016740">
    <property type="term" value="F:transferase activity"/>
    <property type="evidence" value="ECO:0007669"/>
    <property type="project" value="UniProtKB-KW"/>
</dbReference>
<dbReference type="Pfam" id="PF00535">
    <property type="entry name" value="Glycos_transf_2"/>
    <property type="match status" value="1"/>
</dbReference>
<dbReference type="STRING" id="45068.Llon_2025"/>
<protein>
    <submittedName>
        <fullName evidence="2">N-glycosyltransferase</fullName>
    </submittedName>
</protein>
<reference evidence="2 3" key="1">
    <citation type="submission" date="2015-11" db="EMBL/GenBank/DDBJ databases">
        <title>Genomic analysis of 38 Legionella species identifies large and diverse effector repertoires.</title>
        <authorList>
            <person name="Burstein D."/>
            <person name="Amaro F."/>
            <person name="Zusman T."/>
            <person name="Lifshitz Z."/>
            <person name="Cohen O."/>
            <person name="Gilbert J.A."/>
            <person name="Pupko T."/>
            <person name="Shuman H.A."/>
            <person name="Segal G."/>
        </authorList>
    </citation>
    <scope>NUCLEOTIDE SEQUENCE [LARGE SCALE GENOMIC DNA]</scope>
    <source>
        <strain evidence="2 3">ATCC 49505</strain>
    </source>
</reference>
<feature type="domain" description="Glycosyltransferase 2-like" evidence="1">
    <location>
        <begin position="7"/>
        <end position="57"/>
    </location>
</feature>
<dbReference type="AlphaFoldDB" id="A0A0W0VIY3"/>
<name>A0A0W0VIY3_9GAMM</name>
<proteinExistence type="predicted"/>
<sequence length="62" mass="6791">MQDVNLSIVIPAFNESLIIVNNIDELSSWLNSNLSEISYEIIVVDDGSTDNMGILLDDASYG</sequence>
<dbReference type="InterPro" id="IPR029044">
    <property type="entry name" value="Nucleotide-diphossugar_trans"/>
</dbReference>
<evidence type="ECO:0000259" key="1">
    <source>
        <dbReference type="Pfam" id="PF00535"/>
    </source>
</evidence>
<dbReference type="PANTHER" id="PTHR10859:SF91">
    <property type="entry name" value="DOLICHYL-PHOSPHATE BETA-GLUCOSYLTRANSFERASE"/>
    <property type="match status" value="1"/>
</dbReference>
<dbReference type="InterPro" id="IPR001173">
    <property type="entry name" value="Glyco_trans_2-like"/>
</dbReference>
<dbReference type="Gene3D" id="3.90.550.10">
    <property type="entry name" value="Spore Coat Polysaccharide Biosynthesis Protein SpsA, Chain A"/>
    <property type="match status" value="1"/>
</dbReference>
<dbReference type="Proteomes" id="UP000054997">
    <property type="component" value="Unassembled WGS sequence"/>
</dbReference>
<dbReference type="PANTHER" id="PTHR10859">
    <property type="entry name" value="GLYCOSYL TRANSFERASE"/>
    <property type="match status" value="1"/>
</dbReference>
<evidence type="ECO:0000313" key="2">
    <source>
        <dbReference type="EMBL" id="KTD19853.1"/>
    </source>
</evidence>
<dbReference type="RefSeq" id="WP_058529989.1">
    <property type="nucleotide sequence ID" value="NZ_CAAAHZ010000022.1"/>
</dbReference>
<dbReference type="PATRIC" id="fig|45068.5.peg.2204"/>
<keyword evidence="2" id="KW-0808">Transferase</keyword>
<organism evidence="2 3">
    <name type="scientific">Legionella londiniensis</name>
    <dbReference type="NCBI Taxonomy" id="45068"/>
    <lineage>
        <taxon>Bacteria</taxon>
        <taxon>Pseudomonadati</taxon>
        <taxon>Pseudomonadota</taxon>
        <taxon>Gammaproteobacteria</taxon>
        <taxon>Legionellales</taxon>
        <taxon>Legionellaceae</taxon>
        <taxon>Legionella</taxon>
    </lineage>
</organism>
<comment type="caution">
    <text evidence="2">The sequence shown here is derived from an EMBL/GenBank/DDBJ whole genome shotgun (WGS) entry which is preliminary data.</text>
</comment>
<dbReference type="EMBL" id="LNYK01000033">
    <property type="protein sequence ID" value="KTD19853.1"/>
    <property type="molecule type" value="Genomic_DNA"/>
</dbReference>
<keyword evidence="3" id="KW-1185">Reference proteome</keyword>
<accession>A0A0W0VIY3</accession>
<gene>
    <name evidence="2" type="ORF">Llon_2025</name>
</gene>
<evidence type="ECO:0000313" key="3">
    <source>
        <dbReference type="Proteomes" id="UP000054997"/>
    </source>
</evidence>
<dbReference type="GO" id="GO:0006487">
    <property type="term" value="P:protein N-linked glycosylation"/>
    <property type="evidence" value="ECO:0007669"/>
    <property type="project" value="TreeGrafter"/>
</dbReference>